<protein>
    <recommendedName>
        <fullName evidence="8">SSD domain-containing protein</fullName>
    </recommendedName>
</protein>
<reference evidence="9" key="1">
    <citation type="submission" date="2021-02" db="EMBL/GenBank/DDBJ databases">
        <authorList>
            <person name="Nowell W R."/>
        </authorList>
    </citation>
    <scope>NUCLEOTIDE SEQUENCE</scope>
</reference>
<keyword evidence="4 7" id="KW-0472">Membrane</keyword>
<evidence type="ECO:0000256" key="5">
    <source>
        <dbReference type="ARBA" id="ARBA00023180"/>
    </source>
</evidence>
<evidence type="ECO:0000259" key="8">
    <source>
        <dbReference type="PROSITE" id="PS50156"/>
    </source>
</evidence>
<dbReference type="InterPro" id="IPR003392">
    <property type="entry name" value="PTHD_SSD"/>
</dbReference>
<dbReference type="InterPro" id="IPR052081">
    <property type="entry name" value="Dispatched_Hh_regulator"/>
</dbReference>
<feature type="domain" description="SSD" evidence="8">
    <location>
        <begin position="53"/>
        <end position="116"/>
    </location>
</feature>
<dbReference type="GO" id="GO:0007224">
    <property type="term" value="P:smoothened signaling pathway"/>
    <property type="evidence" value="ECO:0007669"/>
    <property type="project" value="TreeGrafter"/>
</dbReference>
<feature type="non-terminal residue" evidence="9">
    <location>
        <position position="176"/>
    </location>
</feature>
<feature type="transmembrane region" description="Helical" evidence="7">
    <location>
        <begin position="93"/>
        <end position="117"/>
    </location>
</feature>
<evidence type="ECO:0000256" key="7">
    <source>
        <dbReference type="SAM" id="Phobius"/>
    </source>
</evidence>
<keyword evidence="3 7" id="KW-1133">Transmembrane helix</keyword>
<dbReference type="InterPro" id="IPR000731">
    <property type="entry name" value="SSD"/>
</dbReference>
<dbReference type="PANTHER" id="PTHR45951:SF3">
    <property type="entry name" value="PROTEIN DISPATCHED"/>
    <property type="match status" value="1"/>
</dbReference>
<keyword evidence="2 7" id="KW-0812">Transmembrane</keyword>
<sequence length="176" mass="19974">VNIPLNEINNEKQIKKKKLRIPPNAFQSRHRLLVFNDPEEMKRLLSSEEALTEIMAKTLKHAASSMFVTSFTTSAAFFTNMLTNISFVQVFGVFTGTCILLYFVITVTAIAAFAVIYEKYIQNILSRLLSIRLTNVVDTSSSSSSVKLCRRLATVCRDIRSYIFGHFMPVIIINLR</sequence>
<dbReference type="AlphaFoldDB" id="A0A820LS20"/>
<evidence type="ECO:0000256" key="4">
    <source>
        <dbReference type="ARBA" id="ARBA00023136"/>
    </source>
</evidence>
<dbReference type="GO" id="GO:0016020">
    <property type="term" value="C:membrane"/>
    <property type="evidence" value="ECO:0007669"/>
    <property type="project" value="UniProtKB-SubCell"/>
</dbReference>
<comment type="similarity">
    <text evidence="6">Belongs to the dispatched family.</text>
</comment>
<keyword evidence="5" id="KW-0325">Glycoprotein</keyword>
<comment type="subcellular location">
    <subcellularLocation>
        <location evidence="1">Membrane</location>
        <topology evidence="1">Multi-pass membrane protein</topology>
    </subcellularLocation>
</comment>
<dbReference type="Gene3D" id="1.20.1640.10">
    <property type="entry name" value="Multidrug efflux transporter AcrB transmembrane domain"/>
    <property type="match status" value="1"/>
</dbReference>
<evidence type="ECO:0000256" key="3">
    <source>
        <dbReference type="ARBA" id="ARBA00022989"/>
    </source>
</evidence>
<evidence type="ECO:0000256" key="6">
    <source>
        <dbReference type="ARBA" id="ARBA00038046"/>
    </source>
</evidence>
<proteinExistence type="inferred from homology"/>
<gene>
    <name evidence="9" type="ORF">OXD698_LOCUS49358</name>
</gene>
<dbReference type="Proteomes" id="UP000663844">
    <property type="component" value="Unassembled WGS sequence"/>
</dbReference>
<dbReference type="Pfam" id="PF02460">
    <property type="entry name" value="Patched"/>
    <property type="match status" value="1"/>
</dbReference>
<accession>A0A820LS20</accession>
<evidence type="ECO:0000256" key="2">
    <source>
        <dbReference type="ARBA" id="ARBA00022692"/>
    </source>
</evidence>
<feature type="transmembrane region" description="Helical" evidence="7">
    <location>
        <begin position="65"/>
        <end position="87"/>
    </location>
</feature>
<evidence type="ECO:0000313" key="10">
    <source>
        <dbReference type="Proteomes" id="UP000663844"/>
    </source>
</evidence>
<dbReference type="EMBL" id="CAJOAZ010022037">
    <property type="protein sequence ID" value="CAF4361971.1"/>
    <property type="molecule type" value="Genomic_DNA"/>
</dbReference>
<comment type="caution">
    <text evidence="9">The sequence shown here is derived from an EMBL/GenBank/DDBJ whole genome shotgun (WGS) entry which is preliminary data.</text>
</comment>
<name>A0A820LS20_9BILA</name>
<dbReference type="SUPFAM" id="SSF82866">
    <property type="entry name" value="Multidrug efflux transporter AcrB transmembrane domain"/>
    <property type="match status" value="1"/>
</dbReference>
<evidence type="ECO:0000256" key="1">
    <source>
        <dbReference type="ARBA" id="ARBA00004141"/>
    </source>
</evidence>
<dbReference type="PANTHER" id="PTHR45951">
    <property type="entry name" value="PROTEIN DISPATCHED-RELATED"/>
    <property type="match status" value="1"/>
</dbReference>
<organism evidence="9 10">
    <name type="scientific">Adineta steineri</name>
    <dbReference type="NCBI Taxonomy" id="433720"/>
    <lineage>
        <taxon>Eukaryota</taxon>
        <taxon>Metazoa</taxon>
        <taxon>Spiralia</taxon>
        <taxon>Gnathifera</taxon>
        <taxon>Rotifera</taxon>
        <taxon>Eurotatoria</taxon>
        <taxon>Bdelloidea</taxon>
        <taxon>Adinetida</taxon>
        <taxon>Adinetidae</taxon>
        <taxon>Adineta</taxon>
    </lineage>
</organism>
<feature type="non-terminal residue" evidence="9">
    <location>
        <position position="1"/>
    </location>
</feature>
<evidence type="ECO:0000313" key="9">
    <source>
        <dbReference type="EMBL" id="CAF4361971.1"/>
    </source>
</evidence>
<dbReference type="PROSITE" id="PS50156">
    <property type="entry name" value="SSD"/>
    <property type="match status" value="1"/>
</dbReference>
<dbReference type="GO" id="GO:0022857">
    <property type="term" value="F:transmembrane transporter activity"/>
    <property type="evidence" value="ECO:0007669"/>
    <property type="project" value="TreeGrafter"/>
</dbReference>